<feature type="transmembrane region" description="Helical" evidence="6">
    <location>
        <begin position="79"/>
        <end position="99"/>
    </location>
</feature>
<evidence type="ECO:0000313" key="9">
    <source>
        <dbReference type="Proteomes" id="UP001268256"/>
    </source>
</evidence>
<reference evidence="9" key="1">
    <citation type="submission" date="2023-07" db="EMBL/GenBank/DDBJ databases">
        <authorList>
            <person name="Luz R."/>
            <person name="Cordeiro R."/>
            <person name="Fonseca A."/>
            <person name="Goncalves V."/>
        </authorList>
    </citation>
    <scope>NUCLEOTIDE SEQUENCE [LARGE SCALE GENOMIC DNA]</scope>
    <source>
        <strain evidence="9">BACA0444</strain>
    </source>
</reference>
<dbReference type="RefSeq" id="WP_322877911.1">
    <property type="nucleotide sequence ID" value="NZ_JAVMIP010000005.1"/>
</dbReference>
<sequence>MTPSDPPPKNRLVWLTGLGTALVIAVFISPLASGDPDGLDRVAQDLKFDRQAHENPPARQLPFAQVFDEYALQGVPTGLATPLAGLIGTLITFGLAWGLGKLVIPSQKSPADPPES</sequence>
<keyword evidence="5 6" id="KW-0472">Membrane</keyword>
<evidence type="ECO:0000256" key="1">
    <source>
        <dbReference type="ARBA" id="ARBA00004236"/>
    </source>
</evidence>
<keyword evidence="2" id="KW-1003">Cell membrane</keyword>
<keyword evidence="4 6" id="KW-1133">Transmembrane helix</keyword>
<feature type="domain" description="PDGLE" evidence="7">
    <location>
        <begin position="12"/>
        <end position="103"/>
    </location>
</feature>
<dbReference type="GO" id="GO:0005886">
    <property type="term" value="C:plasma membrane"/>
    <property type="evidence" value="ECO:0007669"/>
    <property type="project" value="UniProtKB-SubCell"/>
</dbReference>
<evidence type="ECO:0000313" key="8">
    <source>
        <dbReference type="EMBL" id="MDS3860642.1"/>
    </source>
</evidence>
<evidence type="ECO:0000256" key="4">
    <source>
        <dbReference type="ARBA" id="ARBA00022989"/>
    </source>
</evidence>
<dbReference type="Proteomes" id="UP001268256">
    <property type="component" value="Unassembled WGS sequence"/>
</dbReference>
<evidence type="ECO:0000256" key="3">
    <source>
        <dbReference type="ARBA" id="ARBA00022692"/>
    </source>
</evidence>
<proteinExistence type="predicted"/>
<accession>A0AAE4FSR4</accession>
<name>A0AAE4FSR4_9CYAN</name>
<keyword evidence="3 6" id="KW-0812">Transmembrane</keyword>
<evidence type="ECO:0000256" key="5">
    <source>
        <dbReference type="ARBA" id="ARBA00023136"/>
    </source>
</evidence>
<dbReference type="EMBL" id="JAVMIP010000005">
    <property type="protein sequence ID" value="MDS3860642.1"/>
    <property type="molecule type" value="Genomic_DNA"/>
</dbReference>
<dbReference type="InterPro" id="IPR025937">
    <property type="entry name" value="PDGLE_dom"/>
</dbReference>
<keyword evidence="9" id="KW-1185">Reference proteome</keyword>
<evidence type="ECO:0000259" key="7">
    <source>
        <dbReference type="Pfam" id="PF13190"/>
    </source>
</evidence>
<dbReference type="Pfam" id="PF13190">
    <property type="entry name" value="PDGLE"/>
    <property type="match status" value="1"/>
</dbReference>
<dbReference type="AlphaFoldDB" id="A0AAE4FSR4"/>
<evidence type="ECO:0000256" key="6">
    <source>
        <dbReference type="SAM" id="Phobius"/>
    </source>
</evidence>
<evidence type="ECO:0000256" key="2">
    <source>
        <dbReference type="ARBA" id="ARBA00022475"/>
    </source>
</evidence>
<comment type="subcellular location">
    <subcellularLocation>
        <location evidence="1">Cell membrane</location>
    </subcellularLocation>
</comment>
<organism evidence="8 9">
    <name type="scientific">Pseudocalidococcus azoricus BACA0444</name>
    <dbReference type="NCBI Taxonomy" id="2918990"/>
    <lineage>
        <taxon>Bacteria</taxon>
        <taxon>Bacillati</taxon>
        <taxon>Cyanobacteriota</taxon>
        <taxon>Cyanophyceae</taxon>
        <taxon>Acaryochloridales</taxon>
        <taxon>Thermosynechococcaceae</taxon>
        <taxon>Pseudocalidococcus</taxon>
        <taxon>Pseudocalidococcus azoricus</taxon>
    </lineage>
</organism>
<comment type="caution">
    <text evidence="8">The sequence shown here is derived from an EMBL/GenBank/DDBJ whole genome shotgun (WGS) entry which is preliminary data.</text>
</comment>
<gene>
    <name evidence="8" type="ORF">RIF25_07435</name>
</gene>
<protein>
    <submittedName>
        <fullName evidence="8">PDGLE domain-containing protein</fullName>
    </submittedName>
</protein>
<feature type="transmembrane region" description="Helical" evidence="6">
    <location>
        <begin position="12"/>
        <end position="32"/>
    </location>
</feature>